<evidence type="ECO:0000313" key="3">
    <source>
        <dbReference type="Proteomes" id="UP000515734"/>
    </source>
</evidence>
<dbReference type="InterPro" id="IPR024381">
    <property type="entry name" value="DUF2561"/>
</dbReference>
<sequence>MAYRDMAAARTGAAAENLNRILLGVCAAVWLIALGAAVAATVALTELGRSRPAVSSDGDTPWLLYTVIGVSAVVIIGAVPLLLRARQTAQAEPEPVVVPRERAAATDEPATEKLRVTPVVQQVPSRLDPGLPTPEIDRLWLQCALVLGIAMGVAMIAIGAATYLMAVGSDTISWVLYALTALITLAMPVAPWWYLRELRAVEQPAA</sequence>
<feature type="transmembrane region" description="Helical" evidence="1">
    <location>
        <begin position="62"/>
        <end position="83"/>
    </location>
</feature>
<evidence type="ECO:0008006" key="4">
    <source>
        <dbReference type="Google" id="ProtNLM"/>
    </source>
</evidence>
<evidence type="ECO:0000313" key="2">
    <source>
        <dbReference type="EMBL" id="BCI53923.1"/>
    </source>
</evidence>
<dbReference type="EMBL" id="AP023287">
    <property type="protein sequence ID" value="BCI53923.1"/>
    <property type="molecule type" value="Genomic_DNA"/>
</dbReference>
<accession>A0A6S6P230</accession>
<protein>
    <recommendedName>
        <fullName evidence="4">DUF2561 domain-containing protein</fullName>
    </recommendedName>
</protein>
<name>A0A6S6P230_9MYCO</name>
<evidence type="ECO:0000256" key="1">
    <source>
        <dbReference type="SAM" id="Phobius"/>
    </source>
</evidence>
<organism evidence="2 3">
    <name type="scientific">Mycolicibacterium litorale</name>
    <dbReference type="NCBI Taxonomy" id="758802"/>
    <lineage>
        <taxon>Bacteria</taxon>
        <taxon>Bacillati</taxon>
        <taxon>Actinomycetota</taxon>
        <taxon>Actinomycetes</taxon>
        <taxon>Mycobacteriales</taxon>
        <taxon>Mycobacteriaceae</taxon>
        <taxon>Mycolicibacterium</taxon>
    </lineage>
</organism>
<dbReference type="RefSeq" id="WP_185291879.1">
    <property type="nucleotide sequence ID" value="NZ_AP023287.1"/>
</dbReference>
<gene>
    <name evidence="2" type="ORF">NIIDNTM18_32010</name>
</gene>
<reference evidence="2 3" key="1">
    <citation type="submission" date="2020-07" db="EMBL/GenBank/DDBJ databases">
        <title>Complete genome sequence of Mycolicibacterium litorale like strain isolated from cardiac implantable electronic device infection.</title>
        <authorList>
            <person name="Fukano H."/>
            <person name="Miyama H."/>
            <person name="Hoshino Y."/>
        </authorList>
    </citation>
    <scope>NUCLEOTIDE SEQUENCE [LARGE SCALE GENOMIC DNA]</scope>
    <source>
        <strain evidence="2 3">NIIDNTM18</strain>
    </source>
</reference>
<feature type="transmembrane region" description="Helical" evidence="1">
    <location>
        <begin position="172"/>
        <end position="195"/>
    </location>
</feature>
<proteinExistence type="predicted"/>
<keyword evidence="1" id="KW-0472">Membrane</keyword>
<keyword evidence="1" id="KW-0812">Transmembrane</keyword>
<keyword evidence="1" id="KW-1133">Transmembrane helix</keyword>
<feature type="transmembrane region" description="Helical" evidence="1">
    <location>
        <begin position="139"/>
        <end position="166"/>
    </location>
</feature>
<dbReference type="AlphaFoldDB" id="A0A6S6P230"/>
<feature type="transmembrane region" description="Helical" evidence="1">
    <location>
        <begin position="21"/>
        <end position="42"/>
    </location>
</feature>
<dbReference type="Pfam" id="PF10812">
    <property type="entry name" value="DUF2561"/>
    <property type="match status" value="1"/>
</dbReference>
<dbReference type="Proteomes" id="UP000515734">
    <property type="component" value="Chromosome"/>
</dbReference>